<evidence type="ECO:0000256" key="7">
    <source>
        <dbReference type="ARBA" id="ARBA00022840"/>
    </source>
</evidence>
<dbReference type="Pfam" id="PF04257">
    <property type="entry name" value="Exonuc_V_gamma"/>
    <property type="match status" value="1"/>
</dbReference>
<dbReference type="GO" id="GO:0008854">
    <property type="term" value="F:exodeoxyribonuclease V activity"/>
    <property type="evidence" value="ECO:0007669"/>
    <property type="project" value="InterPro"/>
</dbReference>
<sequence>MFTVYHSNQLEVLKLIAAALIEREPLREPFQPEVVLVQSPGMAQWLQMELAGHFGIAANIDFPLPGVFLWDMCRRLLPDLPEESAFSKEAMTWKLMRLLPDQLEQPAFSSLQYYLQDDEDKRKLHQLAGRVADLFDQYLIYRPDWLQRWQAGQEVEGLGEAQRWQSILWRALLEYSQALGQREWHHAALYQQFIQRLEQAESCPPGLPPRVFICGISALPPVYLQALRALGQHIDIHLLFTNPCRDYWSDIQDRAFLARLQSRQRRLHARAPDHADERRALFRVPEQAETLFDAQGEQQISNPLLASWGKLGRDHLYLLAQLENVQEVDAFVDIEDDCLLHAVQRDILELNDRSVIGTDKTMLDHSRMKSPLDPDDRSIELHACHSPQREVEILHDRLLAMLADDPTLTPRDIIVMMADIDSYTPFIQAVFSNAPPERYLPFAISDQRARHAHPALQAVITLLSLPDSRFTAEQVLALLEVPALAARFGIQEEGLRRLRLWVAESGIRWGLDDDNVRELMLPATGQHTWRFGLTRMLLGYAMDSQAGDWQGVLPYDESSGLIAELAGQLAELLMQLRTWRQLLSEARPLADWLPLCRQLLDTFFDADNDTEIALVLIEEQWRQMIDAALSADYPQSVSVTLLRDELGRRLDRSRLSQRFLAGSINFCTLMPMRSIPFKAVCLLGMNDGVYPRTLPPLGFDLMAQQSRRGDRSRRDDDRYLFLEALLSAQQHLYISYIGRAIQDNSERYPSVLVSELTEYIGQSYCLPGDSACDIDTSAARVQRHLCCRHARMPFAAENFIAGRQQSYAGEWLPAARQQGQAQPGFIQPLEPLPCEAVSLDDLQRFYRHPVRAFFQLRLGVRFMLDSSELLDEEPFSVGNLDRYQLNMQLLNTLIEQGDAEGLYRRLRAAGHLPYGAFGELYWQGQREDMALLAERVRAERAHELQAIELDSMIGGVRLNGWLNQVQPDGLLRWRPGTLTMTDGIMLWLEHLAFCLTGRAGDSRMYGRQDSAWRFAPLSAQQAEEQMIPLLKGYRQGMNAPLLLLNKSGGAWLRQCYDKKSGELLTDEETLIKARAKFLQAWQGDWRAAGEGEDYYIQRVVRELDETRLEEMIVAAKTWLYAPLRFNLA</sequence>
<evidence type="ECO:0000256" key="4">
    <source>
        <dbReference type="ARBA" id="ARBA00022801"/>
    </source>
</evidence>
<evidence type="ECO:0000259" key="11">
    <source>
        <dbReference type="Pfam" id="PF17946"/>
    </source>
</evidence>
<dbReference type="PANTHER" id="PTHR30591">
    <property type="entry name" value="RECBCD ENZYME SUBUNIT RECC"/>
    <property type="match status" value="1"/>
</dbReference>
<dbReference type="Pfam" id="PF17946">
    <property type="entry name" value="RecC_C"/>
    <property type="match status" value="1"/>
</dbReference>
<reference evidence="12 13" key="1">
    <citation type="submission" date="2019-09" db="EMBL/GenBank/DDBJ databases">
        <authorList>
            <person name="Li Y."/>
        </authorList>
    </citation>
    <scope>NUCLEOTIDE SEQUENCE [LARGE SCALE GENOMIC DNA]</scope>
    <source>
        <strain evidence="12 13">L3-3HA</strain>
    </source>
</reference>
<evidence type="ECO:0000256" key="2">
    <source>
        <dbReference type="ARBA" id="ARBA00022741"/>
    </source>
</evidence>
<dbReference type="GO" id="GO:0003677">
    <property type="term" value="F:DNA binding"/>
    <property type="evidence" value="ECO:0007669"/>
    <property type="project" value="UniProtKB-UniRule"/>
</dbReference>
<evidence type="ECO:0000256" key="1">
    <source>
        <dbReference type="ARBA" id="ARBA00022722"/>
    </source>
</evidence>
<evidence type="ECO:0000256" key="6">
    <source>
        <dbReference type="ARBA" id="ARBA00022839"/>
    </source>
</evidence>
<keyword evidence="3 10" id="KW-0227">DNA damage</keyword>
<keyword evidence="7 10" id="KW-0067">ATP-binding</keyword>
<keyword evidence="4 10" id="KW-0378">Hydrolase</keyword>
<comment type="miscellaneous">
    <text evidence="10">In the RecBCD complex, RecB has a slow 3'-5' helicase, an exonuclease activity and loads RecA onto ssDNA, RecD has a fast 5'-3' helicase activity, while RecC stimulates the ATPase and processivity of the RecB helicase and contributes to recognition of the Chi site.</text>
</comment>
<dbReference type="SUPFAM" id="SSF52540">
    <property type="entry name" value="P-loop containing nucleoside triphosphate hydrolases"/>
    <property type="match status" value="2"/>
</dbReference>
<dbReference type="InterPro" id="IPR013986">
    <property type="entry name" value="DExx_box_DNA_helicase_dom_sf"/>
</dbReference>
<dbReference type="Proteomes" id="UP000335415">
    <property type="component" value="Unassembled WGS sequence"/>
</dbReference>
<comment type="subunit">
    <text evidence="10">Heterotrimer of RecB, RecC and RecD. All subunits contribute to DNA-binding.</text>
</comment>
<keyword evidence="8 10" id="KW-0238">DNA-binding</keyword>
<organism evidence="12 13">
    <name type="scientific">Affinibrenneria salicis</name>
    <dbReference type="NCBI Taxonomy" id="2590031"/>
    <lineage>
        <taxon>Bacteria</taxon>
        <taxon>Pseudomonadati</taxon>
        <taxon>Pseudomonadota</taxon>
        <taxon>Gammaproteobacteria</taxon>
        <taxon>Enterobacterales</taxon>
        <taxon>Pectobacteriaceae</taxon>
        <taxon>Affinibrenneria</taxon>
    </lineage>
</organism>
<comment type="caution">
    <text evidence="12">The sequence shown here is derived from an EMBL/GenBank/DDBJ whole genome shotgun (WGS) entry which is preliminary data.</text>
</comment>
<evidence type="ECO:0000256" key="9">
    <source>
        <dbReference type="ARBA" id="ARBA00023204"/>
    </source>
</evidence>
<feature type="domain" description="RecC C-terminal" evidence="11">
    <location>
        <begin position="835"/>
        <end position="1055"/>
    </location>
</feature>
<keyword evidence="6 10" id="KW-0269">Exonuclease</keyword>
<gene>
    <name evidence="10 12" type="primary">recC</name>
    <name evidence="12" type="ORF">FJU30_17720</name>
</gene>
<evidence type="ECO:0000256" key="3">
    <source>
        <dbReference type="ARBA" id="ARBA00022763"/>
    </source>
</evidence>
<evidence type="ECO:0000256" key="5">
    <source>
        <dbReference type="ARBA" id="ARBA00022806"/>
    </source>
</evidence>
<dbReference type="FunFam" id="3.40.50.300:FF:001153">
    <property type="entry name" value="RecBCD enzyme subunit RecC"/>
    <property type="match status" value="1"/>
</dbReference>
<dbReference type="Gene3D" id="3.40.50.10930">
    <property type="match status" value="1"/>
</dbReference>
<dbReference type="AlphaFoldDB" id="A0A5J5FVH4"/>
<dbReference type="NCBIfam" id="TIGR01450">
    <property type="entry name" value="recC"/>
    <property type="match status" value="1"/>
</dbReference>
<dbReference type="NCBIfam" id="NF008289">
    <property type="entry name" value="PRK11069.1"/>
    <property type="match status" value="1"/>
</dbReference>
<dbReference type="FunFam" id="1.10.10.160:FF:000003">
    <property type="entry name" value="RecBCD enzyme subunit RecC"/>
    <property type="match status" value="1"/>
</dbReference>
<dbReference type="GO" id="GO:0009338">
    <property type="term" value="C:exodeoxyribonuclease V complex"/>
    <property type="evidence" value="ECO:0007669"/>
    <property type="project" value="InterPro"/>
</dbReference>
<evidence type="ECO:0000313" key="12">
    <source>
        <dbReference type="EMBL" id="KAA8997617.1"/>
    </source>
</evidence>
<evidence type="ECO:0000256" key="8">
    <source>
        <dbReference type="ARBA" id="ARBA00023125"/>
    </source>
</evidence>
<dbReference type="PIRSF" id="PIRSF000980">
    <property type="entry name" value="RecC"/>
    <property type="match status" value="1"/>
</dbReference>
<dbReference type="InterPro" id="IPR011335">
    <property type="entry name" value="Restrct_endonuc-II-like"/>
</dbReference>
<evidence type="ECO:0000313" key="13">
    <source>
        <dbReference type="Proteomes" id="UP000335415"/>
    </source>
</evidence>
<dbReference type="Gene3D" id="1.10.10.990">
    <property type="match status" value="1"/>
</dbReference>
<protein>
    <recommendedName>
        <fullName evidence="10">RecBCD enzyme subunit RecC</fullName>
    </recommendedName>
    <alternativeName>
        <fullName evidence="10">Exonuclease V subunit RecC</fullName>
        <shortName evidence="10">ExoV subunit RecC</shortName>
    </alternativeName>
    <alternativeName>
        <fullName evidence="10">Helicase/nuclease RecBCD subunit RecC</fullName>
    </alternativeName>
</protein>
<name>A0A5J5FVH4_9GAMM</name>
<keyword evidence="1 10" id="KW-0540">Nuclease</keyword>
<dbReference type="InterPro" id="IPR027417">
    <property type="entry name" value="P-loop_NTPase"/>
</dbReference>
<evidence type="ECO:0000256" key="10">
    <source>
        <dbReference type="HAMAP-Rule" id="MF_01486"/>
    </source>
</evidence>
<proteinExistence type="inferred from homology"/>
<comment type="similarity">
    <text evidence="10">Belongs to the RecC family.</text>
</comment>
<keyword evidence="9 10" id="KW-0234">DNA repair</keyword>
<dbReference type="HAMAP" id="MF_01486">
    <property type="entry name" value="RecC"/>
    <property type="match status" value="1"/>
</dbReference>
<dbReference type="EMBL" id="VYKJ01000010">
    <property type="protein sequence ID" value="KAA8997617.1"/>
    <property type="molecule type" value="Genomic_DNA"/>
</dbReference>
<dbReference type="InterPro" id="IPR041500">
    <property type="entry name" value="RecC_C"/>
</dbReference>
<comment type="function">
    <text evidence="10">A helicase/nuclease that prepares dsDNA breaks (DSB) for recombinational DNA repair. Binds to DSBs and unwinds DNA via a highly rapid and processive ATP-dependent bidirectional helicase activity. Unwinds dsDNA until it encounters a Chi (crossover hotspot instigator) sequence from the 3' direction. Cuts ssDNA a few nucleotides 3' to the Chi site. The properties and activities of the enzyme are changed at Chi. The Chi-altered holoenzyme produces a long 3'-ssDNA overhang and facilitates RecA-binding to the ssDNA for homologous DNA recombination and repair. Holoenzyme degrades any linearized DNA that is unable to undergo homologous recombination. In the holoenzyme this subunit recognizes the wild-type Chi sequence, and when added to isolated RecB increases its ATP-dependent helicase processivity.</text>
</comment>
<dbReference type="RefSeq" id="WP_150436316.1">
    <property type="nucleotide sequence ID" value="NZ_VYKJ01000010.1"/>
</dbReference>
<keyword evidence="5 10" id="KW-0347">Helicase</keyword>
<keyword evidence="2 10" id="KW-0547">Nucleotide-binding</keyword>
<dbReference type="CDD" id="cd22353">
    <property type="entry name" value="RecC_C-like"/>
    <property type="match status" value="1"/>
</dbReference>
<dbReference type="Gene3D" id="3.40.50.300">
    <property type="entry name" value="P-loop containing nucleotide triphosphate hydrolases"/>
    <property type="match status" value="2"/>
</dbReference>
<dbReference type="OrthoDB" id="9762834at2"/>
<dbReference type="GO" id="GO:0005524">
    <property type="term" value="F:ATP binding"/>
    <property type="evidence" value="ECO:0007669"/>
    <property type="project" value="UniProtKB-UniRule"/>
</dbReference>
<dbReference type="GO" id="GO:0003678">
    <property type="term" value="F:DNA helicase activity"/>
    <property type="evidence" value="ECO:0007669"/>
    <property type="project" value="UniProtKB-UniRule"/>
</dbReference>
<accession>A0A5J5FVH4</accession>
<dbReference type="FunFam" id="3.40.50.300:FF:001068">
    <property type="entry name" value="RecBCD enzyme subunit RecC"/>
    <property type="match status" value="1"/>
</dbReference>
<dbReference type="PANTHER" id="PTHR30591:SF1">
    <property type="entry name" value="RECBCD ENZYME SUBUNIT RECC"/>
    <property type="match status" value="1"/>
</dbReference>
<dbReference type="Gene3D" id="1.10.10.160">
    <property type="match status" value="1"/>
</dbReference>
<keyword evidence="13" id="KW-1185">Reference proteome</keyword>
<dbReference type="GO" id="GO:0000724">
    <property type="term" value="P:double-strand break repair via homologous recombination"/>
    <property type="evidence" value="ECO:0007669"/>
    <property type="project" value="UniProtKB-UniRule"/>
</dbReference>
<dbReference type="InterPro" id="IPR006697">
    <property type="entry name" value="RecC"/>
</dbReference>
<dbReference type="SUPFAM" id="SSF52980">
    <property type="entry name" value="Restriction endonuclease-like"/>
    <property type="match status" value="1"/>
</dbReference>